<dbReference type="PANTHER" id="PTHR43528">
    <property type="entry name" value="ALPHA-KETOGLUTARATE PERMEASE"/>
    <property type="match status" value="1"/>
</dbReference>
<dbReference type="SUPFAM" id="SSF103473">
    <property type="entry name" value="MFS general substrate transporter"/>
    <property type="match status" value="1"/>
</dbReference>
<evidence type="ECO:0000256" key="3">
    <source>
        <dbReference type="ARBA" id="ARBA00022475"/>
    </source>
</evidence>
<keyword evidence="5" id="KW-0472">Membrane</keyword>
<keyword evidence="3" id="KW-1003">Cell membrane</keyword>
<keyword evidence="7" id="KW-1185">Reference proteome</keyword>
<evidence type="ECO:0000256" key="4">
    <source>
        <dbReference type="ARBA" id="ARBA00022847"/>
    </source>
</evidence>
<dbReference type="InterPro" id="IPR051084">
    <property type="entry name" value="H+-coupled_symporters"/>
</dbReference>
<keyword evidence="5" id="KW-0812">Transmembrane</keyword>
<reference evidence="7" key="1">
    <citation type="journal article" date="2019" name="Int. J. Syst. Evol. Microbiol.">
        <title>The Global Catalogue of Microorganisms (GCM) 10K type strain sequencing project: providing services to taxonomists for standard genome sequencing and annotation.</title>
        <authorList>
            <consortium name="The Broad Institute Genomics Platform"/>
            <consortium name="The Broad Institute Genome Sequencing Center for Infectious Disease"/>
            <person name="Wu L."/>
            <person name="Ma J."/>
        </authorList>
    </citation>
    <scope>NUCLEOTIDE SEQUENCE [LARGE SCALE GENOMIC DNA]</scope>
    <source>
        <strain evidence="7">JCM 16114</strain>
    </source>
</reference>
<dbReference type="EMBL" id="BAAAQX010000044">
    <property type="protein sequence ID" value="GAA2214805.1"/>
    <property type="molecule type" value="Genomic_DNA"/>
</dbReference>
<dbReference type="PANTHER" id="PTHR43528:SF1">
    <property type="entry name" value="ALPHA-KETOGLUTARATE PERMEASE"/>
    <property type="match status" value="1"/>
</dbReference>
<protein>
    <recommendedName>
        <fullName evidence="8">MFS transporter</fullName>
    </recommendedName>
</protein>
<comment type="subcellular location">
    <subcellularLocation>
        <location evidence="1">Cell membrane</location>
        <topology evidence="1">Multi-pass membrane protein</topology>
    </subcellularLocation>
</comment>
<dbReference type="Gene3D" id="1.20.1250.20">
    <property type="entry name" value="MFS general substrate transporter like domains"/>
    <property type="match status" value="1"/>
</dbReference>
<name>A0ABP5PUW8_9ACTN</name>
<comment type="caution">
    <text evidence="6">The sequence shown here is derived from an EMBL/GenBank/DDBJ whole genome shotgun (WGS) entry which is preliminary data.</text>
</comment>
<proteinExistence type="predicted"/>
<evidence type="ECO:0000256" key="1">
    <source>
        <dbReference type="ARBA" id="ARBA00004651"/>
    </source>
</evidence>
<keyword evidence="5" id="KW-1133">Transmembrane helix</keyword>
<keyword evidence="2" id="KW-0813">Transport</keyword>
<feature type="transmembrane region" description="Helical" evidence="5">
    <location>
        <begin position="127"/>
        <end position="146"/>
    </location>
</feature>
<evidence type="ECO:0000313" key="7">
    <source>
        <dbReference type="Proteomes" id="UP001499843"/>
    </source>
</evidence>
<accession>A0ABP5PUW8</accession>
<gene>
    <name evidence="6" type="ORF">GCM10009850_102710</name>
</gene>
<dbReference type="InterPro" id="IPR036259">
    <property type="entry name" value="MFS_trans_sf"/>
</dbReference>
<keyword evidence="4" id="KW-0769">Symport</keyword>
<dbReference type="RefSeq" id="WP_344492992.1">
    <property type="nucleotide sequence ID" value="NZ_BAAAQX010000044.1"/>
</dbReference>
<sequence length="190" mass="20470">MRVPPARIIVNVGGRGLSEDRPCQFDHQENRHADTQLGSARRRTVTAVVIGHFIEVFGVSFLARSAGSLFFGVMADREGRRTAMMTSILLIGLATAGIGLIPTYATAALLSPVLLVLCRLLLGSPRVAFLIAAPPALVGLCFRFGLREPPAYEAARAGVRSASIGTALRRSRRMILRVSCVRRRCGSGTR</sequence>
<evidence type="ECO:0008006" key="8">
    <source>
        <dbReference type="Google" id="ProtNLM"/>
    </source>
</evidence>
<organism evidence="6 7">
    <name type="scientific">Nonomuraea monospora</name>
    <dbReference type="NCBI Taxonomy" id="568818"/>
    <lineage>
        <taxon>Bacteria</taxon>
        <taxon>Bacillati</taxon>
        <taxon>Actinomycetota</taxon>
        <taxon>Actinomycetes</taxon>
        <taxon>Streptosporangiales</taxon>
        <taxon>Streptosporangiaceae</taxon>
        <taxon>Nonomuraea</taxon>
    </lineage>
</organism>
<dbReference type="Proteomes" id="UP001499843">
    <property type="component" value="Unassembled WGS sequence"/>
</dbReference>
<evidence type="ECO:0000256" key="5">
    <source>
        <dbReference type="SAM" id="Phobius"/>
    </source>
</evidence>
<feature type="transmembrane region" description="Helical" evidence="5">
    <location>
        <begin position="87"/>
        <end position="107"/>
    </location>
</feature>
<evidence type="ECO:0000256" key="2">
    <source>
        <dbReference type="ARBA" id="ARBA00022448"/>
    </source>
</evidence>
<evidence type="ECO:0000313" key="6">
    <source>
        <dbReference type="EMBL" id="GAA2214805.1"/>
    </source>
</evidence>